<dbReference type="EMBL" id="AWUE01024323">
    <property type="protein sequence ID" value="OMO51088.1"/>
    <property type="molecule type" value="Genomic_DNA"/>
</dbReference>
<sequence length="71" mass="8236">MGQELGAAVDIFAEEYAIKRNETADKGRTDSSDSEKRVLARKNLERRLRSVVLARKLQTIFIRKNQRSMRN</sequence>
<keyword evidence="2" id="KW-1185">Reference proteome</keyword>
<evidence type="ECO:0000313" key="2">
    <source>
        <dbReference type="Proteomes" id="UP000187203"/>
    </source>
</evidence>
<dbReference type="AlphaFoldDB" id="A0A1R3FZ20"/>
<dbReference type="Proteomes" id="UP000187203">
    <property type="component" value="Unassembled WGS sequence"/>
</dbReference>
<name>A0A1R3FZ20_9ROSI</name>
<evidence type="ECO:0000313" key="1">
    <source>
        <dbReference type="EMBL" id="OMO51088.1"/>
    </source>
</evidence>
<organism evidence="1 2">
    <name type="scientific">Corchorus olitorius</name>
    <dbReference type="NCBI Taxonomy" id="93759"/>
    <lineage>
        <taxon>Eukaryota</taxon>
        <taxon>Viridiplantae</taxon>
        <taxon>Streptophyta</taxon>
        <taxon>Embryophyta</taxon>
        <taxon>Tracheophyta</taxon>
        <taxon>Spermatophyta</taxon>
        <taxon>Magnoliopsida</taxon>
        <taxon>eudicotyledons</taxon>
        <taxon>Gunneridae</taxon>
        <taxon>Pentapetalae</taxon>
        <taxon>rosids</taxon>
        <taxon>malvids</taxon>
        <taxon>Malvales</taxon>
        <taxon>Malvaceae</taxon>
        <taxon>Grewioideae</taxon>
        <taxon>Apeibeae</taxon>
        <taxon>Corchorus</taxon>
    </lineage>
</organism>
<comment type="caution">
    <text evidence="1">The sequence shown here is derived from an EMBL/GenBank/DDBJ whole genome shotgun (WGS) entry which is preliminary data.</text>
</comment>
<gene>
    <name evidence="1" type="ORF">COLO4_37819</name>
</gene>
<proteinExistence type="predicted"/>
<reference evidence="2" key="1">
    <citation type="submission" date="2013-09" db="EMBL/GenBank/DDBJ databases">
        <title>Corchorus olitorius genome sequencing.</title>
        <authorList>
            <person name="Alam M."/>
            <person name="Haque M.S."/>
            <person name="Islam M.S."/>
            <person name="Emdad E.M."/>
            <person name="Islam M.M."/>
            <person name="Ahmed B."/>
            <person name="Halim A."/>
            <person name="Hossen Q.M.M."/>
            <person name="Hossain M.Z."/>
            <person name="Ahmed R."/>
            <person name="Khan M.M."/>
            <person name="Islam R."/>
            <person name="Rashid M.M."/>
            <person name="Khan S.A."/>
            <person name="Rahman M.S."/>
            <person name="Alam M."/>
            <person name="Yahiya A.S."/>
            <person name="Khan M.S."/>
            <person name="Azam M.S."/>
            <person name="Haque T."/>
            <person name="Lashkar M.Z.H."/>
            <person name="Akhand A.I."/>
            <person name="Morshed G."/>
            <person name="Roy S."/>
            <person name="Uddin K.S."/>
            <person name="Rabeya T."/>
            <person name="Hossain A.S."/>
            <person name="Chowdhury A."/>
            <person name="Snigdha A.R."/>
            <person name="Mortoza M.S."/>
            <person name="Matin S.A."/>
            <person name="Hoque S.M.E."/>
            <person name="Islam M.K."/>
            <person name="Roy D.K."/>
            <person name="Haider R."/>
            <person name="Moosa M.M."/>
            <person name="Elias S.M."/>
            <person name="Hasan A.M."/>
            <person name="Jahan S."/>
            <person name="Shafiuddin M."/>
            <person name="Mahmood N."/>
            <person name="Shommy N.S."/>
        </authorList>
    </citation>
    <scope>NUCLEOTIDE SEQUENCE [LARGE SCALE GENOMIC DNA]</scope>
    <source>
        <strain evidence="2">cv. O-4</strain>
    </source>
</reference>
<accession>A0A1R3FZ20</accession>
<protein>
    <submittedName>
        <fullName evidence="1">Uncharacterized protein</fullName>
    </submittedName>
</protein>